<dbReference type="AlphaFoldDB" id="A0A8J4XT21"/>
<organism evidence="3 4">
    <name type="scientific">Chionoecetes opilio</name>
    <name type="common">Atlantic snow crab</name>
    <name type="synonym">Cancer opilio</name>
    <dbReference type="NCBI Taxonomy" id="41210"/>
    <lineage>
        <taxon>Eukaryota</taxon>
        <taxon>Metazoa</taxon>
        <taxon>Ecdysozoa</taxon>
        <taxon>Arthropoda</taxon>
        <taxon>Crustacea</taxon>
        <taxon>Multicrustacea</taxon>
        <taxon>Malacostraca</taxon>
        <taxon>Eumalacostraca</taxon>
        <taxon>Eucarida</taxon>
        <taxon>Decapoda</taxon>
        <taxon>Pleocyemata</taxon>
        <taxon>Brachyura</taxon>
        <taxon>Eubrachyura</taxon>
        <taxon>Majoidea</taxon>
        <taxon>Majidae</taxon>
        <taxon>Chionoecetes</taxon>
    </lineage>
</organism>
<evidence type="ECO:0000259" key="2">
    <source>
        <dbReference type="Pfam" id="PF03914"/>
    </source>
</evidence>
<dbReference type="GO" id="GO:0042254">
    <property type="term" value="P:ribosome biogenesis"/>
    <property type="evidence" value="ECO:0007669"/>
    <property type="project" value="InterPro"/>
</dbReference>
<feature type="domain" description="CCAAT-binding factor" evidence="2">
    <location>
        <begin position="2"/>
        <end position="105"/>
    </location>
</feature>
<dbReference type="GO" id="GO:0032040">
    <property type="term" value="C:small-subunit processome"/>
    <property type="evidence" value="ECO:0007669"/>
    <property type="project" value="TreeGrafter"/>
</dbReference>
<reference evidence="3" key="1">
    <citation type="submission" date="2020-07" db="EMBL/GenBank/DDBJ databases">
        <title>The High-quality genome of the commercially important snow crab, Chionoecetes opilio.</title>
        <authorList>
            <person name="Jeong J.-H."/>
            <person name="Ryu S."/>
        </authorList>
    </citation>
    <scope>NUCLEOTIDE SEQUENCE</scope>
    <source>
        <strain evidence="3">MADBK_172401_WGS</strain>
        <tissue evidence="3">Digestive gland</tissue>
    </source>
</reference>
<comment type="caution">
    <text evidence="3">The sequence shown here is derived from an EMBL/GenBank/DDBJ whole genome shotgun (WGS) entry which is preliminary data.</text>
</comment>
<dbReference type="PANTHER" id="PTHR12455">
    <property type="entry name" value="NUCLEOLAR COMPLEX PROTEIN 4"/>
    <property type="match status" value="1"/>
</dbReference>
<gene>
    <name evidence="3" type="primary">NOC4L</name>
    <name evidence="3" type="ORF">GWK47_014712</name>
</gene>
<dbReference type="Pfam" id="PF03914">
    <property type="entry name" value="CBF"/>
    <property type="match status" value="1"/>
</dbReference>
<evidence type="ECO:0000313" key="3">
    <source>
        <dbReference type="EMBL" id="KAG0714127.1"/>
    </source>
</evidence>
<dbReference type="InterPro" id="IPR027193">
    <property type="entry name" value="Noc4"/>
</dbReference>
<protein>
    <submittedName>
        <fullName evidence="3">Nucleolar complex protein 4</fullName>
    </submittedName>
</protein>
<dbReference type="GO" id="GO:0030692">
    <property type="term" value="C:Noc4p-Nop14p complex"/>
    <property type="evidence" value="ECO:0007669"/>
    <property type="project" value="TreeGrafter"/>
</dbReference>
<dbReference type="OrthoDB" id="10263185at2759"/>
<accession>A0A8J4XT21</accession>
<dbReference type="InterPro" id="IPR005612">
    <property type="entry name" value="CCAAT-binding_factor"/>
</dbReference>
<keyword evidence="4" id="KW-1185">Reference proteome</keyword>
<proteinExistence type="inferred from homology"/>
<sequence>MLCDRFLASTHLPEYLAASFIKRLARLSLLAPSSCLHLLIKFIINMLLRFPGLQRLIHNTAVTDLHQDPYQATEKDPAYSRAGESSLWEVASLHHHGLPSVSKAAAFTQKHSLPQGESDLGAWVEQGYEELFERATKINVKDKIPITFMKPQGLFHHPEGTMGGWWTLPPMGNTGAPIED</sequence>
<evidence type="ECO:0000256" key="1">
    <source>
        <dbReference type="ARBA" id="ARBA00007797"/>
    </source>
</evidence>
<dbReference type="Proteomes" id="UP000770661">
    <property type="component" value="Unassembled WGS sequence"/>
</dbReference>
<dbReference type="PANTHER" id="PTHR12455:SF0">
    <property type="entry name" value="NUCLEOLAR COMPLEX PROTEIN 4 HOMOLOG"/>
    <property type="match status" value="1"/>
</dbReference>
<dbReference type="EMBL" id="JACEEZ010020781">
    <property type="protein sequence ID" value="KAG0714127.1"/>
    <property type="molecule type" value="Genomic_DNA"/>
</dbReference>
<name>A0A8J4XT21_CHIOP</name>
<evidence type="ECO:0000313" key="4">
    <source>
        <dbReference type="Proteomes" id="UP000770661"/>
    </source>
</evidence>
<comment type="similarity">
    <text evidence="1">Belongs to the CBF/MAK21 family.</text>
</comment>